<dbReference type="GO" id="GO:0005737">
    <property type="term" value="C:cytoplasm"/>
    <property type="evidence" value="ECO:0007669"/>
    <property type="project" value="TreeGrafter"/>
</dbReference>
<dbReference type="RefSeq" id="WP_051754503.1">
    <property type="nucleotide sequence ID" value="NZ_DAINLL010000026.1"/>
</dbReference>
<comment type="caution">
    <text evidence="3">The sequence shown here is derived from an EMBL/GenBank/DDBJ whole genome shotgun (WGS) entry which is preliminary data.</text>
</comment>
<organism evidence="3 4">
    <name type="scientific">Thermodesulfobacterium commune</name>
    <dbReference type="NCBI Taxonomy" id="1741"/>
    <lineage>
        <taxon>Bacteria</taxon>
        <taxon>Pseudomonadati</taxon>
        <taxon>Thermodesulfobacteriota</taxon>
        <taxon>Thermodesulfobacteria</taxon>
        <taxon>Thermodesulfobacteriales</taxon>
        <taxon>Thermodesulfobacteriaceae</taxon>
        <taxon>Thermodesulfobacterium</taxon>
    </lineage>
</organism>
<dbReference type="AlphaFoldDB" id="A0A101FJ27"/>
<dbReference type="EMBL" id="DLVE01000083">
    <property type="protein sequence ID" value="HAA84444.1"/>
    <property type="molecule type" value="Genomic_DNA"/>
</dbReference>
<dbReference type="GO" id="GO:0009240">
    <property type="term" value="P:isopentenyl diphosphate biosynthetic process"/>
    <property type="evidence" value="ECO:0007669"/>
    <property type="project" value="TreeGrafter"/>
</dbReference>
<evidence type="ECO:0000313" key="3">
    <source>
        <dbReference type="EMBL" id="HAA84444.1"/>
    </source>
</evidence>
<accession>A0A101FJ27</accession>
<dbReference type="SUPFAM" id="SSF55811">
    <property type="entry name" value="Nudix"/>
    <property type="match status" value="1"/>
</dbReference>
<dbReference type="InterPro" id="IPR000086">
    <property type="entry name" value="NUDIX_hydrolase_dom"/>
</dbReference>
<sequence length="193" mass="22583">MNENFNNKKGRKPKETPESRKRELLEAVDENCNPITILKREEIHQKGYFHKTVHIFLFNKEGEIYLQKKSKLVEENPGLWTSSASGHVLVGESFLTTAQRELKEELSIRTKLEEVLRITPKDFNNTIDCLVLFTGTTSKIPKPNPLEIETGGFFPLEKVDKWIQKNPEDFTFSFRLLWQLYWKVMTQKALKGR</sequence>
<dbReference type="CDD" id="cd04692">
    <property type="entry name" value="NUDIX_Hydrolase"/>
    <property type="match status" value="1"/>
</dbReference>
<gene>
    <name evidence="3" type="ORF">DCE01_06650</name>
</gene>
<reference evidence="3 4" key="1">
    <citation type="journal article" date="2018" name="Nat. Biotechnol.">
        <title>A standardized bacterial taxonomy based on genome phylogeny substantially revises the tree of life.</title>
        <authorList>
            <person name="Parks D.H."/>
            <person name="Chuvochina M."/>
            <person name="Waite D.W."/>
            <person name="Rinke C."/>
            <person name="Skarshewski A."/>
            <person name="Chaumeil P.A."/>
            <person name="Hugenholtz P."/>
        </authorList>
    </citation>
    <scope>NUCLEOTIDE SEQUENCE [LARGE SCALE GENOMIC DNA]</scope>
    <source>
        <strain evidence="3">UBA12529</strain>
    </source>
</reference>
<feature type="domain" description="Nudix hydrolase" evidence="2">
    <location>
        <begin position="48"/>
        <end position="176"/>
    </location>
</feature>
<dbReference type="PANTHER" id="PTHR10885">
    <property type="entry name" value="ISOPENTENYL-DIPHOSPHATE DELTA-ISOMERASE"/>
    <property type="match status" value="1"/>
</dbReference>
<evidence type="ECO:0000259" key="2">
    <source>
        <dbReference type="PROSITE" id="PS51462"/>
    </source>
</evidence>
<dbReference type="PROSITE" id="PS51462">
    <property type="entry name" value="NUDIX"/>
    <property type="match status" value="1"/>
</dbReference>
<dbReference type="GO" id="GO:0004452">
    <property type="term" value="F:isopentenyl-diphosphate delta-isomerase activity"/>
    <property type="evidence" value="ECO:0007669"/>
    <property type="project" value="TreeGrafter"/>
</dbReference>
<protein>
    <submittedName>
        <fullName evidence="3">NUDIX domain-containing protein</fullName>
    </submittedName>
</protein>
<evidence type="ECO:0000256" key="1">
    <source>
        <dbReference type="SAM" id="MobiDB-lite"/>
    </source>
</evidence>
<evidence type="ECO:0000313" key="4">
    <source>
        <dbReference type="Proteomes" id="UP000257240"/>
    </source>
</evidence>
<dbReference type="InterPro" id="IPR015797">
    <property type="entry name" value="NUDIX_hydrolase-like_dom_sf"/>
</dbReference>
<proteinExistence type="predicted"/>
<feature type="region of interest" description="Disordered" evidence="1">
    <location>
        <begin position="1"/>
        <end position="21"/>
    </location>
</feature>
<dbReference type="Pfam" id="PF00293">
    <property type="entry name" value="NUDIX"/>
    <property type="match status" value="1"/>
</dbReference>
<dbReference type="PANTHER" id="PTHR10885:SF20">
    <property type="entry name" value="NUDIX HYDROLASE DOMAIN-CONTAINING PROTEIN"/>
    <property type="match status" value="1"/>
</dbReference>
<dbReference type="Proteomes" id="UP000257240">
    <property type="component" value="Unassembled WGS sequence"/>
</dbReference>
<name>A0A101FJ27_9BACT</name>
<dbReference type="Gene3D" id="3.90.79.10">
    <property type="entry name" value="Nucleoside Triphosphate Pyrophosphohydrolase"/>
    <property type="match status" value="1"/>
</dbReference>